<proteinExistence type="predicted"/>
<name>A0A0B4HCI8_METGA</name>
<feature type="region of interest" description="Disordered" evidence="1">
    <location>
        <begin position="1"/>
        <end position="82"/>
    </location>
</feature>
<reference evidence="2 3" key="1">
    <citation type="journal article" date="2014" name="Proc. Natl. Acad. Sci. U.S.A.">
        <title>Trajectory and genomic determinants of fungal-pathogen speciation and host adaptation.</title>
        <authorList>
            <person name="Hu X."/>
            <person name="Xiao G."/>
            <person name="Zheng P."/>
            <person name="Shang Y."/>
            <person name="Su Y."/>
            <person name="Zhang X."/>
            <person name="Liu X."/>
            <person name="Zhan S."/>
            <person name="St Leger R.J."/>
            <person name="Wang C."/>
        </authorList>
    </citation>
    <scope>NUCLEOTIDE SEQUENCE [LARGE SCALE GENOMIC DNA]</scope>
    <source>
        <strain evidence="2 3">ARSEF 977</strain>
    </source>
</reference>
<evidence type="ECO:0000313" key="2">
    <source>
        <dbReference type="EMBL" id="KID93148.1"/>
    </source>
</evidence>
<feature type="compositionally biased region" description="Acidic residues" evidence="1">
    <location>
        <begin position="34"/>
        <end position="46"/>
    </location>
</feature>
<evidence type="ECO:0000256" key="1">
    <source>
        <dbReference type="SAM" id="MobiDB-lite"/>
    </source>
</evidence>
<dbReference type="AlphaFoldDB" id="A0A0B4HCI8"/>
<keyword evidence="3" id="KW-1185">Reference proteome</keyword>
<feature type="compositionally biased region" description="Basic and acidic residues" evidence="1">
    <location>
        <begin position="47"/>
        <end position="58"/>
    </location>
</feature>
<sequence length="152" mass="16964">MPANAPPIAEPVSKRKNTLDTAAGARGDYTPQEDGTDTTDGDNDENQDGHKAKNEEWGRPYPAPCDEDTRIGISNMPHGNSAHTETFAEDRWKNVTDGSGLLIGVLDYHALRESASLLLREALIQCPLRLCDKERHVASQGTFYRDPWWLFR</sequence>
<gene>
    <name evidence="2" type="ORF">MGU_00737</name>
</gene>
<dbReference type="EMBL" id="AZNH01000001">
    <property type="protein sequence ID" value="KID93148.1"/>
    <property type="molecule type" value="Genomic_DNA"/>
</dbReference>
<comment type="caution">
    <text evidence="2">The sequence shown here is derived from an EMBL/GenBank/DDBJ whole genome shotgun (WGS) entry which is preliminary data.</text>
</comment>
<dbReference type="HOGENOM" id="CLU_1722786_0_0_1"/>
<organism evidence="2 3">
    <name type="scientific">Metarhizium guizhouense (strain ARSEF 977)</name>
    <dbReference type="NCBI Taxonomy" id="1276136"/>
    <lineage>
        <taxon>Eukaryota</taxon>
        <taxon>Fungi</taxon>
        <taxon>Dikarya</taxon>
        <taxon>Ascomycota</taxon>
        <taxon>Pezizomycotina</taxon>
        <taxon>Sordariomycetes</taxon>
        <taxon>Hypocreomycetidae</taxon>
        <taxon>Hypocreales</taxon>
        <taxon>Clavicipitaceae</taxon>
        <taxon>Metarhizium</taxon>
    </lineage>
</organism>
<evidence type="ECO:0000313" key="3">
    <source>
        <dbReference type="Proteomes" id="UP000031192"/>
    </source>
</evidence>
<dbReference type="Proteomes" id="UP000031192">
    <property type="component" value="Unassembled WGS sequence"/>
</dbReference>
<protein>
    <submittedName>
        <fullName evidence="2">Uncharacterized protein</fullName>
    </submittedName>
</protein>
<accession>A0A0B4HCI8</accession>